<reference evidence="2" key="1">
    <citation type="journal article" date="2022" name="Int. J. Mol. Sci.">
        <title>Draft Genome of Tanacetum Coccineum: Genomic Comparison of Closely Related Tanacetum-Family Plants.</title>
        <authorList>
            <person name="Yamashiro T."/>
            <person name="Shiraishi A."/>
            <person name="Nakayama K."/>
            <person name="Satake H."/>
        </authorList>
    </citation>
    <scope>NUCLEOTIDE SEQUENCE</scope>
</reference>
<dbReference type="Proteomes" id="UP001151760">
    <property type="component" value="Unassembled WGS sequence"/>
</dbReference>
<keyword evidence="3" id="KW-1185">Reference proteome</keyword>
<sequence>MFLHYNCASRYQVSGNTSSKWIKDHPLDEYKIGALVEPVSTRLQPHEQSLISWRPSLRLQQIEAIQIFLAFAAHMNMVVYQMDVKTAFLNGNLREEVYVSQPDGFMDPDKPNYVYKLKKALYVVFIPDIQ</sequence>
<organism evidence="2 3">
    <name type="scientific">Tanacetum coccineum</name>
    <dbReference type="NCBI Taxonomy" id="301880"/>
    <lineage>
        <taxon>Eukaryota</taxon>
        <taxon>Viridiplantae</taxon>
        <taxon>Streptophyta</taxon>
        <taxon>Embryophyta</taxon>
        <taxon>Tracheophyta</taxon>
        <taxon>Spermatophyta</taxon>
        <taxon>Magnoliopsida</taxon>
        <taxon>eudicotyledons</taxon>
        <taxon>Gunneridae</taxon>
        <taxon>Pentapetalae</taxon>
        <taxon>asterids</taxon>
        <taxon>campanulids</taxon>
        <taxon>Asterales</taxon>
        <taxon>Asteraceae</taxon>
        <taxon>Asteroideae</taxon>
        <taxon>Anthemideae</taxon>
        <taxon>Anthemidinae</taxon>
        <taxon>Tanacetum</taxon>
    </lineage>
</organism>
<feature type="domain" description="Reverse transcriptase Ty1/copia-type" evidence="1">
    <location>
        <begin position="61"/>
        <end position="122"/>
    </location>
</feature>
<evidence type="ECO:0000313" key="3">
    <source>
        <dbReference type="Proteomes" id="UP001151760"/>
    </source>
</evidence>
<reference evidence="2" key="2">
    <citation type="submission" date="2022-01" db="EMBL/GenBank/DDBJ databases">
        <authorList>
            <person name="Yamashiro T."/>
            <person name="Shiraishi A."/>
            <person name="Satake H."/>
            <person name="Nakayama K."/>
        </authorList>
    </citation>
    <scope>NUCLEOTIDE SEQUENCE</scope>
</reference>
<dbReference type="EMBL" id="BQNB010013901">
    <property type="protein sequence ID" value="GJT21584.1"/>
    <property type="molecule type" value="Genomic_DNA"/>
</dbReference>
<evidence type="ECO:0000313" key="2">
    <source>
        <dbReference type="EMBL" id="GJT21584.1"/>
    </source>
</evidence>
<dbReference type="Pfam" id="PF07727">
    <property type="entry name" value="RVT_2"/>
    <property type="match status" value="1"/>
</dbReference>
<dbReference type="InterPro" id="IPR013103">
    <property type="entry name" value="RVT_2"/>
</dbReference>
<gene>
    <name evidence="2" type="ORF">Tco_0891521</name>
</gene>
<comment type="caution">
    <text evidence="2">The sequence shown here is derived from an EMBL/GenBank/DDBJ whole genome shotgun (WGS) entry which is preliminary data.</text>
</comment>
<proteinExistence type="predicted"/>
<accession>A0ABQ5C8L7</accession>
<evidence type="ECO:0000259" key="1">
    <source>
        <dbReference type="Pfam" id="PF07727"/>
    </source>
</evidence>
<protein>
    <submittedName>
        <fullName evidence="2">Retrovirus-related pol polyprotein from transposon TNT 1-94</fullName>
    </submittedName>
</protein>
<name>A0ABQ5C8L7_9ASTR</name>